<name>A0A0E9VP78_ANGAN</name>
<reference evidence="1" key="1">
    <citation type="submission" date="2014-11" db="EMBL/GenBank/DDBJ databases">
        <authorList>
            <person name="Amaro Gonzalez C."/>
        </authorList>
    </citation>
    <scope>NUCLEOTIDE SEQUENCE</scope>
</reference>
<protein>
    <submittedName>
        <fullName evidence="1">Uncharacterized protein</fullName>
    </submittedName>
</protein>
<sequence>MFSGSIKAHVLAS</sequence>
<reference evidence="1" key="2">
    <citation type="journal article" date="2015" name="Fish Shellfish Immunol.">
        <title>Early steps in the European eel (Anguilla anguilla)-Vibrio vulnificus interaction in the gills: Role of the RtxA13 toxin.</title>
        <authorList>
            <person name="Callol A."/>
            <person name="Pajuelo D."/>
            <person name="Ebbesson L."/>
            <person name="Teles M."/>
            <person name="MacKenzie S."/>
            <person name="Amaro C."/>
        </authorList>
    </citation>
    <scope>NUCLEOTIDE SEQUENCE</scope>
</reference>
<dbReference type="EMBL" id="GBXM01028715">
    <property type="protein sequence ID" value="JAH79862.1"/>
    <property type="molecule type" value="Transcribed_RNA"/>
</dbReference>
<proteinExistence type="predicted"/>
<evidence type="ECO:0000313" key="1">
    <source>
        <dbReference type="EMBL" id="JAH79862.1"/>
    </source>
</evidence>
<accession>A0A0E9VP78</accession>
<organism evidence="1">
    <name type="scientific">Anguilla anguilla</name>
    <name type="common">European freshwater eel</name>
    <name type="synonym">Muraena anguilla</name>
    <dbReference type="NCBI Taxonomy" id="7936"/>
    <lineage>
        <taxon>Eukaryota</taxon>
        <taxon>Metazoa</taxon>
        <taxon>Chordata</taxon>
        <taxon>Craniata</taxon>
        <taxon>Vertebrata</taxon>
        <taxon>Euteleostomi</taxon>
        <taxon>Actinopterygii</taxon>
        <taxon>Neopterygii</taxon>
        <taxon>Teleostei</taxon>
        <taxon>Anguilliformes</taxon>
        <taxon>Anguillidae</taxon>
        <taxon>Anguilla</taxon>
    </lineage>
</organism>